<dbReference type="Gene3D" id="3.40.50.720">
    <property type="entry name" value="NAD(P)-binding Rossmann-like Domain"/>
    <property type="match status" value="1"/>
</dbReference>
<keyword evidence="1" id="KW-1133">Transmembrane helix</keyword>
<dbReference type="InterPro" id="IPR050700">
    <property type="entry name" value="YIM1/Zinc_Alcohol_DH_Fams"/>
</dbReference>
<evidence type="ECO:0000313" key="3">
    <source>
        <dbReference type="EMBL" id="CAL1298672.1"/>
    </source>
</evidence>
<dbReference type="Pfam" id="PF08240">
    <property type="entry name" value="ADH_N"/>
    <property type="match status" value="1"/>
</dbReference>
<reference evidence="3 4" key="1">
    <citation type="submission" date="2024-04" db="EMBL/GenBank/DDBJ databases">
        <authorList>
            <person name="Rising A."/>
            <person name="Reimegard J."/>
            <person name="Sonavane S."/>
            <person name="Akerstrom W."/>
            <person name="Nylinder S."/>
            <person name="Hedman E."/>
            <person name="Kallberg Y."/>
        </authorList>
    </citation>
    <scope>NUCLEOTIDE SEQUENCE [LARGE SCALE GENOMIC DNA]</scope>
</reference>
<keyword evidence="4" id="KW-1185">Reference proteome</keyword>
<accession>A0AAV2BR97</accession>
<dbReference type="InterPro" id="IPR013154">
    <property type="entry name" value="ADH-like_N"/>
</dbReference>
<evidence type="ECO:0000256" key="1">
    <source>
        <dbReference type="SAM" id="Phobius"/>
    </source>
</evidence>
<dbReference type="InterPro" id="IPR011032">
    <property type="entry name" value="GroES-like_sf"/>
</dbReference>
<proteinExistence type="predicted"/>
<dbReference type="EMBL" id="CAXIEN010000468">
    <property type="protein sequence ID" value="CAL1298672.1"/>
    <property type="molecule type" value="Genomic_DNA"/>
</dbReference>
<feature type="domain" description="Alcohol dehydrogenase-like N-terminal" evidence="2">
    <location>
        <begin position="87"/>
        <end position="182"/>
    </location>
</feature>
<dbReference type="PANTHER" id="PTHR11695:SF294">
    <property type="entry name" value="RETICULON-4-INTERACTING PROTEIN 1, MITOCHONDRIAL"/>
    <property type="match status" value="1"/>
</dbReference>
<keyword evidence="1" id="KW-0472">Membrane</keyword>
<organism evidence="3 4">
    <name type="scientific">Larinioides sclopetarius</name>
    <dbReference type="NCBI Taxonomy" id="280406"/>
    <lineage>
        <taxon>Eukaryota</taxon>
        <taxon>Metazoa</taxon>
        <taxon>Ecdysozoa</taxon>
        <taxon>Arthropoda</taxon>
        <taxon>Chelicerata</taxon>
        <taxon>Arachnida</taxon>
        <taxon>Araneae</taxon>
        <taxon>Araneomorphae</taxon>
        <taxon>Entelegynae</taxon>
        <taxon>Araneoidea</taxon>
        <taxon>Araneidae</taxon>
        <taxon>Larinioides</taxon>
    </lineage>
</organism>
<name>A0AAV2BR97_9ARAC</name>
<dbReference type="PANTHER" id="PTHR11695">
    <property type="entry name" value="ALCOHOL DEHYDROGENASE RELATED"/>
    <property type="match status" value="1"/>
</dbReference>
<dbReference type="Proteomes" id="UP001497382">
    <property type="component" value="Unassembled WGS sequence"/>
</dbReference>
<comment type="caution">
    <text evidence="3">The sequence shown here is derived from an EMBL/GenBank/DDBJ whole genome shotgun (WGS) entry which is preliminary data.</text>
</comment>
<dbReference type="GO" id="GO:0005739">
    <property type="term" value="C:mitochondrion"/>
    <property type="evidence" value="ECO:0007669"/>
    <property type="project" value="TreeGrafter"/>
</dbReference>
<evidence type="ECO:0000259" key="2">
    <source>
        <dbReference type="Pfam" id="PF08240"/>
    </source>
</evidence>
<dbReference type="AlphaFoldDB" id="A0AAV2BR97"/>
<keyword evidence="1" id="KW-0812">Transmembrane</keyword>
<evidence type="ECO:0000313" key="4">
    <source>
        <dbReference type="Proteomes" id="UP001497382"/>
    </source>
</evidence>
<dbReference type="SUPFAM" id="SSF50129">
    <property type="entry name" value="GroES-like"/>
    <property type="match status" value="1"/>
</dbReference>
<feature type="transmembrane region" description="Helical" evidence="1">
    <location>
        <begin position="20"/>
        <end position="43"/>
    </location>
</feature>
<sequence length="236" mass="26445">MMDFKLLMNFCSDFFSPSVLFGMAGVATISLVGGLDLFFTHTARLMQLERKRRRVPHMKGVVIRSYGGLSSIEVRKDLPIPKILNGDEVLIQVISAGLDNMDLLVTRGYGRAIRTHLRQHNEHVEDESIILGRECAGIVLKTGKEVTCVSKGDEVWAVSPYCYEGLMAEYVVVKESQVALKPRNLTFEEAASLPYTAIQVCNALLNQANLNSKSAKGKRSLLSFQLNRFFLFNIWI</sequence>
<gene>
    <name evidence="3" type="ORF">LARSCL_LOCUS20926</name>
</gene>
<protein>
    <recommendedName>
        <fullName evidence="2">Alcohol dehydrogenase-like N-terminal domain-containing protein</fullName>
    </recommendedName>
</protein>
<dbReference type="Gene3D" id="3.90.180.10">
    <property type="entry name" value="Medium-chain alcohol dehydrogenases, catalytic domain"/>
    <property type="match status" value="1"/>
</dbReference>